<comment type="caution">
    <text evidence="2">The sequence shown here is derived from an EMBL/GenBank/DDBJ whole genome shotgun (WGS) entry which is preliminary data.</text>
</comment>
<evidence type="ECO:0000313" key="5">
    <source>
        <dbReference type="Proteomes" id="UP000283322"/>
    </source>
</evidence>
<gene>
    <name evidence="2" type="ORF">BL124_00025920</name>
    <name evidence="3" type="ORF">EAO17_30880</name>
</gene>
<dbReference type="EMBL" id="RDAM01000004">
    <property type="protein sequence ID" value="RRE94261.1"/>
    <property type="molecule type" value="Genomic_DNA"/>
</dbReference>
<dbReference type="GeneID" id="97398223"/>
<sequence length="74" mass="8043">MHTFIFLVLMTPASAGGIWSITPMPNTDVCLKMLRAVEARGGNRRFGSNTGECIEVKTREPLNSTMETLNGGSQ</sequence>
<feature type="chain" id="PRO_5044081845" evidence="1">
    <location>
        <begin position="16"/>
        <end position="74"/>
    </location>
</feature>
<reference evidence="3" key="2">
    <citation type="submission" date="2018-10" db="EMBL/GenBank/DDBJ databases">
        <authorList>
            <person name="Fan Y."/>
            <person name="Timp W."/>
            <person name="Bergman Y."/>
            <person name="Tamma P."/>
            <person name="Simner P."/>
        </authorList>
    </citation>
    <scope>NUCLEOTIDE SEQUENCE</scope>
    <source>
        <strain evidence="3">KLPN_104</strain>
    </source>
</reference>
<name>A0A3P2IPC3_KLEPN</name>
<evidence type="ECO:0000313" key="4">
    <source>
        <dbReference type="Proteomes" id="UP000275975"/>
    </source>
</evidence>
<evidence type="ECO:0000313" key="2">
    <source>
        <dbReference type="EMBL" id="ROG88656.1"/>
    </source>
</evidence>
<dbReference type="AlphaFoldDB" id="A0A3P2IPC3"/>
<evidence type="ECO:0000313" key="3">
    <source>
        <dbReference type="EMBL" id="RRE94261.1"/>
    </source>
</evidence>
<organism evidence="2 5">
    <name type="scientific">Klebsiella pneumoniae</name>
    <dbReference type="NCBI Taxonomy" id="573"/>
    <lineage>
        <taxon>Bacteria</taxon>
        <taxon>Pseudomonadati</taxon>
        <taxon>Pseudomonadota</taxon>
        <taxon>Gammaproteobacteria</taxon>
        <taxon>Enterobacterales</taxon>
        <taxon>Enterobacteriaceae</taxon>
        <taxon>Klebsiella/Raoultella group</taxon>
        <taxon>Klebsiella</taxon>
        <taxon>Klebsiella pneumoniae complex</taxon>
    </lineage>
</organism>
<feature type="signal peptide" evidence="1">
    <location>
        <begin position="1"/>
        <end position="15"/>
    </location>
</feature>
<protein>
    <submittedName>
        <fullName evidence="2">Uncharacterized protein</fullName>
    </submittedName>
</protein>
<dbReference type="Proteomes" id="UP000275975">
    <property type="component" value="Unassembled WGS sequence"/>
</dbReference>
<accession>A0A3P2IPC3</accession>
<evidence type="ECO:0000256" key="1">
    <source>
        <dbReference type="SAM" id="SignalP"/>
    </source>
</evidence>
<reference evidence="2 5" key="1">
    <citation type="submission" date="2018-10" db="EMBL/GenBank/DDBJ databases">
        <authorList>
            <person name="Vanduin D."/>
            <person name="Fouts D."/>
            <person name="Wright M."/>
            <person name="Sutton G."/>
            <person name="Nguyen K."/>
            <person name="Kreiswirth B."/>
            <person name="Chen L."/>
            <person name="Rojas L."/>
            <person name="Hujer A."/>
            <person name="Hujer K."/>
            <person name="Bonomo R."/>
            <person name="Adams M."/>
        </authorList>
    </citation>
    <scope>NUCLEOTIDE SEQUENCE [LARGE SCALE GENOMIC DNA]</scope>
    <source>
        <strain evidence="2 5">CRK0165</strain>
    </source>
</reference>
<dbReference type="RefSeq" id="WP_022644711.1">
    <property type="nucleotide sequence ID" value="NZ_CABFZC010000002.1"/>
</dbReference>
<proteinExistence type="predicted"/>
<reference evidence="3 4" key="3">
    <citation type="journal article" date="2019" name="Antimicrob. Agents Chemother.">
        <title>Applying Rapid Whole Genome Sequencing to Predict Phenotypic Antimicrobial Susceptibility Testing Results Among Carbapenem-Resistant Klebsiella pneumoniae Clinical Isolates.</title>
        <authorList>
            <person name="Tamma P.D."/>
            <person name="Fan Y."/>
            <person name="Bergman Y."/>
            <person name="Pertea G."/>
            <person name="Kazmi A."/>
            <person name="Lewis S."/>
            <person name="Carroll K.C."/>
            <person name="Schatz M.C."/>
            <person name="Timp W."/>
            <person name="Simner P.J."/>
        </authorList>
    </citation>
    <scope>NUCLEOTIDE SEQUENCE [LARGE SCALE GENOMIC DNA]</scope>
    <source>
        <strain evidence="3 4">KLPN_104</strain>
    </source>
</reference>
<dbReference type="Proteomes" id="UP000283322">
    <property type="component" value="Unassembled WGS sequence"/>
</dbReference>
<keyword evidence="1" id="KW-0732">Signal</keyword>
<dbReference type="EMBL" id="MPYG04000203">
    <property type="protein sequence ID" value="ROG88656.1"/>
    <property type="molecule type" value="Genomic_DNA"/>
</dbReference>